<dbReference type="GeneID" id="55821111"/>
<proteinExistence type="predicted"/>
<dbReference type="GO" id="GO:0016020">
    <property type="term" value="C:membrane"/>
    <property type="evidence" value="ECO:0007669"/>
    <property type="project" value="UniProtKB-SubCell"/>
</dbReference>
<sequence>MTDSNKESTAPYCEPYRLCFTESTKKYIAEFVGTFALVFIGAGSVATNYVSDGALGLVGIAAAFGLIVMAMIYATGHISGTHINPAVTIPLLISKKIGAKDAAGYIVAQLAGATTAGFVLKAIFPTAVAAVNLGTTGLGADVTFGTGILIEAILTFLLVFTIYGAAVDSRASPELAGFAIGMVVLLDILVGGPLTGASMNPARTFGPALASGYWANHLVYWIGPIVGGVVAGLTYEGIFAER</sequence>
<feature type="transmembrane region" description="Helical" evidence="6">
    <location>
        <begin position="27"/>
        <end position="47"/>
    </location>
</feature>
<dbReference type="SUPFAM" id="SSF81338">
    <property type="entry name" value="Aquaporin-like"/>
    <property type="match status" value="1"/>
</dbReference>
<evidence type="ECO:0000256" key="1">
    <source>
        <dbReference type="ARBA" id="ARBA00004141"/>
    </source>
</evidence>
<dbReference type="OrthoDB" id="36050at2157"/>
<protein>
    <submittedName>
        <fullName evidence="7">Aquaporin</fullName>
    </submittedName>
</protein>
<evidence type="ECO:0000256" key="6">
    <source>
        <dbReference type="SAM" id="Phobius"/>
    </source>
</evidence>
<evidence type="ECO:0000256" key="5">
    <source>
        <dbReference type="ARBA" id="ARBA00023136"/>
    </source>
</evidence>
<dbReference type="Gene3D" id="1.20.1080.10">
    <property type="entry name" value="Glycerol uptake facilitator protein"/>
    <property type="match status" value="1"/>
</dbReference>
<accession>A0A7D5I4R5</accession>
<name>A0A7D5I4R5_9EURY</name>
<dbReference type="InterPro" id="IPR034294">
    <property type="entry name" value="Aquaporin_transptr"/>
</dbReference>
<keyword evidence="4 6" id="KW-1133">Transmembrane helix</keyword>
<keyword evidence="2" id="KW-0813">Transport</keyword>
<evidence type="ECO:0000256" key="4">
    <source>
        <dbReference type="ARBA" id="ARBA00022989"/>
    </source>
</evidence>
<dbReference type="GO" id="GO:0015267">
    <property type="term" value="F:channel activity"/>
    <property type="evidence" value="ECO:0007669"/>
    <property type="project" value="InterPro"/>
</dbReference>
<dbReference type="Proteomes" id="UP000509594">
    <property type="component" value="Chromosome"/>
</dbReference>
<dbReference type="NCBIfam" id="TIGR00861">
    <property type="entry name" value="MIP"/>
    <property type="match status" value="1"/>
</dbReference>
<feature type="transmembrane region" description="Helical" evidence="6">
    <location>
        <begin position="102"/>
        <end position="124"/>
    </location>
</feature>
<reference evidence="7 8" key="1">
    <citation type="submission" date="2020-06" db="EMBL/GenBank/DDBJ databases">
        <title>Methanolobus halotolerans sp. nov., isolated from a saline lake Tus in Siberia.</title>
        <authorList>
            <person name="Shen Y."/>
            <person name="Chen S.-C."/>
            <person name="Lai M.-C."/>
            <person name="Huang H.-H."/>
            <person name="Chiu H.-H."/>
            <person name="Tang S.-L."/>
            <person name="Rogozin D.Y."/>
            <person name="Degermendzhy A.G."/>
        </authorList>
    </citation>
    <scope>NUCLEOTIDE SEQUENCE [LARGE SCALE GENOMIC DNA]</scope>
    <source>
        <strain evidence="7 8">DSM 21339</strain>
    </source>
</reference>
<dbReference type="AlphaFoldDB" id="A0A7D5I4R5"/>
<dbReference type="KEGG" id="mzi:HWN40_05510"/>
<keyword evidence="8" id="KW-1185">Reference proteome</keyword>
<gene>
    <name evidence="7" type="ORF">HWN40_05510</name>
</gene>
<dbReference type="PRINTS" id="PR00783">
    <property type="entry name" value="MINTRINSICP"/>
</dbReference>
<dbReference type="InterPro" id="IPR023271">
    <property type="entry name" value="Aquaporin-like"/>
</dbReference>
<dbReference type="Pfam" id="PF00230">
    <property type="entry name" value="MIP"/>
    <property type="match status" value="1"/>
</dbReference>
<dbReference type="PANTHER" id="PTHR45724:SF13">
    <property type="entry name" value="AQUAPORIN NIP1-1-RELATED"/>
    <property type="match status" value="1"/>
</dbReference>
<dbReference type="InterPro" id="IPR000425">
    <property type="entry name" value="MIP"/>
</dbReference>
<organism evidence="7 8">
    <name type="scientific">Methanolobus zinderi</name>
    <dbReference type="NCBI Taxonomy" id="536044"/>
    <lineage>
        <taxon>Archaea</taxon>
        <taxon>Methanobacteriati</taxon>
        <taxon>Methanobacteriota</taxon>
        <taxon>Stenosarchaea group</taxon>
        <taxon>Methanomicrobia</taxon>
        <taxon>Methanosarcinales</taxon>
        <taxon>Methanosarcinaceae</taxon>
        <taxon>Methanolobus</taxon>
    </lineage>
</organism>
<dbReference type="RefSeq" id="WP_176964797.1">
    <property type="nucleotide sequence ID" value="NZ_CP058215.1"/>
</dbReference>
<evidence type="ECO:0000313" key="8">
    <source>
        <dbReference type="Proteomes" id="UP000509594"/>
    </source>
</evidence>
<dbReference type="PANTHER" id="PTHR45724">
    <property type="entry name" value="AQUAPORIN NIP2-1"/>
    <property type="match status" value="1"/>
</dbReference>
<evidence type="ECO:0000256" key="2">
    <source>
        <dbReference type="ARBA" id="ARBA00022448"/>
    </source>
</evidence>
<keyword evidence="5 6" id="KW-0472">Membrane</keyword>
<feature type="transmembrane region" description="Helical" evidence="6">
    <location>
        <begin position="175"/>
        <end position="198"/>
    </location>
</feature>
<feature type="transmembrane region" description="Helical" evidence="6">
    <location>
        <begin position="53"/>
        <end position="74"/>
    </location>
</feature>
<evidence type="ECO:0000313" key="7">
    <source>
        <dbReference type="EMBL" id="QLC49741.1"/>
    </source>
</evidence>
<evidence type="ECO:0000256" key="3">
    <source>
        <dbReference type="ARBA" id="ARBA00022692"/>
    </source>
</evidence>
<keyword evidence="3 6" id="KW-0812">Transmembrane</keyword>
<comment type="subcellular location">
    <subcellularLocation>
        <location evidence="1">Membrane</location>
        <topology evidence="1">Multi-pass membrane protein</topology>
    </subcellularLocation>
</comment>
<feature type="transmembrane region" description="Helical" evidence="6">
    <location>
        <begin position="218"/>
        <end position="239"/>
    </location>
</feature>
<feature type="transmembrane region" description="Helical" evidence="6">
    <location>
        <begin position="144"/>
        <end position="163"/>
    </location>
</feature>
<dbReference type="CDD" id="cd00333">
    <property type="entry name" value="MIP"/>
    <property type="match status" value="1"/>
</dbReference>
<dbReference type="EMBL" id="CP058215">
    <property type="protein sequence ID" value="QLC49741.1"/>
    <property type="molecule type" value="Genomic_DNA"/>
</dbReference>